<dbReference type="HOGENOM" id="CLU_1422311_0_0_1"/>
<reference evidence="1 2" key="1">
    <citation type="journal article" date="2013" name="Nat. Commun.">
        <title>The evolution and pathogenic mechanisms of the rice sheath blight pathogen.</title>
        <authorList>
            <person name="Zheng A."/>
            <person name="Lin R."/>
            <person name="Xu L."/>
            <person name="Qin P."/>
            <person name="Tang C."/>
            <person name="Ai P."/>
            <person name="Zhang D."/>
            <person name="Liu Y."/>
            <person name="Sun Z."/>
            <person name="Feng H."/>
            <person name="Wang Y."/>
            <person name="Chen Y."/>
            <person name="Liang X."/>
            <person name="Fu R."/>
            <person name="Li Q."/>
            <person name="Zhang J."/>
            <person name="Yu X."/>
            <person name="Xie Z."/>
            <person name="Ding L."/>
            <person name="Guan P."/>
            <person name="Tang J."/>
            <person name="Liang Y."/>
            <person name="Wang S."/>
            <person name="Deng Q."/>
            <person name="Li S."/>
            <person name="Zhu J."/>
            <person name="Wang L."/>
            <person name="Liu H."/>
            <person name="Li P."/>
        </authorList>
    </citation>
    <scope>NUCLEOTIDE SEQUENCE [LARGE SCALE GENOMIC DNA]</scope>
    <source>
        <strain evidence="2">AG-1 IA</strain>
    </source>
</reference>
<name>L8X0C5_THACA</name>
<dbReference type="AlphaFoldDB" id="L8X0C5"/>
<dbReference type="Proteomes" id="UP000011668">
    <property type="component" value="Unassembled WGS sequence"/>
</dbReference>
<proteinExistence type="predicted"/>
<keyword evidence="2" id="KW-1185">Reference proteome</keyword>
<gene>
    <name evidence="1" type="ORF">AG1IA_03892</name>
</gene>
<dbReference type="OrthoDB" id="3150458at2759"/>
<sequence length="191" mass="21432">MFRYVQLAFSRLKKLGAKGAGLCGYDFYGVTVRFFTLRWRVGIRSAHSGFEYDPQSTSKRHPIVHSRPEIILNPVFKLTLRPVRVRTMSHHLALSHTTRATFAMSGMEDKIVLRAPSVHRNFVGKRSVGSFYPTIEGTLSYEDIRCISGAARAIAEVVVRRLVVEFKSLKPGEDDEVVVAIVSCASFGLAW</sequence>
<protein>
    <submittedName>
        <fullName evidence="1">Uncharacterized protein</fullName>
    </submittedName>
</protein>
<dbReference type="EMBL" id="AFRT01000936">
    <property type="protein sequence ID" value="ELU42069.1"/>
    <property type="molecule type" value="Genomic_DNA"/>
</dbReference>
<comment type="caution">
    <text evidence="1">The sequence shown here is derived from an EMBL/GenBank/DDBJ whole genome shotgun (WGS) entry which is preliminary data.</text>
</comment>
<accession>L8X0C5</accession>
<organism evidence="1 2">
    <name type="scientific">Thanatephorus cucumeris (strain AG1-IA)</name>
    <name type="common">Rice sheath blight fungus</name>
    <name type="synonym">Rhizoctonia solani</name>
    <dbReference type="NCBI Taxonomy" id="983506"/>
    <lineage>
        <taxon>Eukaryota</taxon>
        <taxon>Fungi</taxon>
        <taxon>Dikarya</taxon>
        <taxon>Basidiomycota</taxon>
        <taxon>Agaricomycotina</taxon>
        <taxon>Agaricomycetes</taxon>
        <taxon>Cantharellales</taxon>
        <taxon>Ceratobasidiaceae</taxon>
        <taxon>Rhizoctonia</taxon>
        <taxon>Rhizoctonia solani AG-1</taxon>
    </lineage>
</organism>
<evidence type="ECO:0000313" key="2">
    <source>
        <dbReference type="Proteomes" id="UP000011668"/>
    </source>
</evidence>
<evidence type="ECO:0000313" key="1">
    <source>
        <dbReference type="EMBL" id="ELU42069.1"/>
    </source>
</evidence>